<comment type="caution">
    <text evidence="1">The sequence shown here is derived from an EMBL/GenBank/DDBJ whole genome shotgun (WGS) entry which is preliminary data.</text>
</comment>
<protein>
    <submittedName>
        <fullName evidence="1">Uncharacterized protein</fullName>
    </submittedName>
</protein>
<evidence type="ECO:0000313" key="2">
    <source>
        <dbReference type="Proteomes" id="UP001055072"/>
    </source>
</evidence>
<gene>
    <name evidence="1" type="ORF">BDY19DRAFT_1073305</name>
</gene>
<dbReference type="EMBL" id="MU274917">
    <property type="protein sequence ID" value="KAI0087621.1"/>
    <property type="molecule type" value="Genomic_DNA"/>
</dbReference>
<keyword evidence="2" id="KW-1185">Reference proteome</keyword>
<reference evidence="1" key="1">
    <citation type="journal article" date="2021" name="Environ. Microbiol.">
        <title>Gene family expansions and transcriptome signatures uncover fungal adaptations to wood decay.</title>
        <authorList>
            <person name="Hage H."/>
            <person name="Miyauchi S."/>
            <person name="Viragh M."/>
            <person name="Drula E."/>
            <person name="Min B."/>
            <person name="Chaduli D."/>
            <person name="Navarro D."/>
            <person name="Favel A."/>
            <person name="Norest M."/>
            <person name="Lesage-Meessen L."/>
            <person name="Balint B."/>
            <person name="Merenyi Z."/>
            <person name="de Eugenio L."/>
            <person name="Morin E."/>
            <person name="Martinez A.T."/>
            <person name="Baldrian P."/>
            <person name="Stursova M."/>
            <person name="Martinez M.J."/>
            <person name="Novotny C."/>
            <person name="Magnuson J.K."/>
            <person name="Spatafora J.W."/>
            <person name="Maurice S."/>
            <person name="Pangilinan J."/>
            <person name="Andreopoulos W."/>
            <person name="LaButti K."/>
            <person name="Hundley H."/>
            <person name="Na H."/>
            <person name="Kuo A."/>
            <person name="Barry K."/>
            <person name="Lipzen A."/>
            <person name="Henrissat B."/>
            <person name="Riley R."/>
            <person name="Ahrendt S."/>
            <person name="Nagy L.G."/>
            <person name="Grigoriev I.V."/>
            <person name="Martin F."/>
            <person name="Rosso M.N."/>
        </authorList>
    </citation>
    <scope>NUCLEOTIDE SEQUENCE</scope>
    <source>
        <strain evidence="1">CBS 384.51</strain>
    </source>
</reference>
<proteinExistence type="predicted"/>
<accession>A0ACB8U024</accession>
<name>A0ACB8U024_9APHY</name>
<organism evidence="1 2">
    <name type="scientific">Irpex rosettiformis</name>
    <dbReference type="NCBI Taxonomy" id="378272"/>
    <lineage>
        <taxon>Eukaryota</taxon>
        <taxon>Fungi</taxon>
        <taxon>Dikarya</taxon>
        <taxon>Basidiomycota</taxon>
        <taxon>Agaricomycotina</taxon>
        <taxon>Agaricomycetes</taxon>
        <taxon>Polyporales</taxon>
        <taxon>Irpicaceae</taxon>
        <taxon>Irpex</taxon>
    </lineage>
</organism>
<sequence>MHLIWENVTKNLMLLWSGAYKGLNAGTGHYEFTPEVWEAIGKASADSGSTIPLCFGPRPPNVASEKSSWTADSRSFWTLFVGPVVLRDRFADKKYYDHFVDFVRIIQMCLQFDIPVSDVAKIRTGFIEWVKKYEEYVLYYQHDPSRLSACPLTIHALLHIADSIVIAGPVWASWAFPMERYCGSLQHAFKSRRFPFAAANRYVLDCACLSHIRIAYASSIRDQLTLNAPELGGYHGALYENCALLPSSHERIFGRGILDKIVGALCTRFSLAAPAIVRNALPHALQEWERIRFLPEGDIVSAAAYRSHVDSVANTRPDARNNTFVRYEQIVDLNSRFRNLPSVWAQKPFFGQLMHIIAVDIPDIPSLNIPSTRVVLAAIRSCKVTSSHEILDIHYYSEYGPLDLVDLTTIQCIVGRVYDRGQWGIIDRSGSLNRAMYIEDE</sequence>
<dbReference type="Proteomes" id="UP001055072">
    <property type="component" value="Unassembled WGS sequence"/>
</dbReference>
<evidence type="ECO:0000313" key="1">
    <source>
        <dbReference type="EMBL" id="KAI0087621.1"/>
    </source>
</evidence>